<dbReference type="SUPFAM" id="SSF46689">
    <property type="entry name" value="Homeodomain-like"/>
    <property type="match status" value="2"/>
</dbReference>
<dbReference type="Proteomes" id="UP000216411">
    <property type="component" value="Unassembled WGS sequence"/>
</dbReference>
<evidence type="ECO:0000313" key="10">
    <source>
        <dbReference type="EMBL" id="RDY28638.1"/>
    </source>
</evidence>
<keyword evidence="3" id="KW-0238">DNA-binding</keyword>
<keyword evidence="4" id="KW-0804">Transcription</keyword>
<evidence type="ECO:0000259" key="8">
    <source>
        <dbReference type="PROSITE" id="PS50110"/>
    </source>
</evidence>
<dbReference type="Proteomes" id="UP000247523">
    <property type="component" value="Unassembled WGS sequence"/>
</dbReference>
<evidence type="ECO:0000259" key="7">
    <source>
        <dbReference type="PROSITE" id="PS01124"/>
    </source>
</evidence>
<dbReference type="InterPro" id="IPR018060">
    <property type="entry name" value="HTH_AraC"/>
</dbReference>
<reference evidence="10 11" key="1">
    <citation type="journal article" date="2017" name="Genome Announc.">
        <title>Draft Genome Sequence of a Sporulating and Motile Strain of Lachnotalea glycerini Isolated from Water in Quebec City, Canada.</title>
        <authorList>
            <person name="Maheux A.F."/>
            <person name="Boudreau D.K."/>
            <person name="Berube E."/>
            <person name="Boissinot M."/>
            <person name="Raymond F."/>
            <person name="Brodeur S."/>
            <person name="Corbeil J."/>
            <person name="Isabel S."/>
            <person name="Omar R.F."/>
            <person name="Bergeron M.G."/>
        </authorList>
    </citation>
    <scope>NUCLEOTIDE SEQUENCE [LARGE SCALE GENOMIC DNA]</scope>
    <source>
        <strain evidence="10 11">CCRI-19302</strain>
    </source>
</reference>
<dbReference type="GO" id="GO:0003700">
    <property type="term" value="F:DNA-binding transcription factor activity"/>
    <property type="evidence" value="ECO:0007669"/>
    <property type="project" value="InterPro"/>
</dbReference>
<feature type="modified residue" description="4-aspartylphosphate" evidence="6">
    <location>
        <position position="55"/>
    </location>
</feature>
<evidence type="ECO:0000256" key="2">
    <source>
        <dbReference type="ARBA" id="ARBA00023015"/>
    </source>
</evidence>
<dbReference type="Gene3D" id="1.10.10.60">
    <property type="entry name" value="Homeodomain-like"/>
    <property type="match status" value="2"/>
</dbReference>
<dbReference type="CDD" id="cd17536">
    <property type="entry name" value="REC_YesN-like"/>
    <property type="match status" value="1"/>
</dbReference>
<dbReference type="InterPro" id="IPR001789">
    <property type="entry name" value="Sig_transdc_resp-reg_receiver"/>
</dbReference>
<sequence length="546" mass="62283">MTILIVDDEPLTQIGIQSMISSLNKADFTVCATASNGAAALDLIEQKHPDIVITDIKMPQMNGLDLIKASQERFDTPPLFIMLTNFEEFAYAKEALNYGAIEYLIKLELTPDTLLNALKKADSKLLKEAQSSKHNQSVRMLLFRERFLFSLLHDLFISDEQFELQCRDLKLQFNAPNYLVISTQLFNERVKELAESQPALLYNNAQQMLCKILSKYLSFEHITLDLQHSCFICSIYENPSDYYKTSLFPSLKAANEMLFDYFSIHLKAGIGYIVNTPGECSLSYSSAREALLHTSSTTPLIQAADYYTKDSAHDIFNISLFRSSLTQAYEEYDSKTLQSVYLSLEELFLMHPSHYAQCMDATSNILFLSISLLSDGEKIVSEIFSNDIDGYRSLYRMTSVSQLLSWLKKLFNGLCDVFDQRKKDYKTQMIRNVEAYIDQHLTSHPSLNEVAAAFGISPNYLSALFKKLSKYGFSEYITQRKIEQAKQYMQTGNYKVYEIADLLGFENAFYFSKVFKKVEGISPKDYISLNSKFIPENKADQSPSAP</sequence>
<dbReference type="Gene3D" id="3.40.50.2300">
    <property type="match status" value="1"/>
</dbReference>
<feature type="domain" description="Response regulatory" evidence="8">
    <location>
        <begin position="2"/>
        <end position="121"/>
    </location>
</feature>
<comment type="caution">
    <text evidence="10">The sequence shown here is derived from an EMBL/GenBank/DDBJ whole genome shotgun (WGS) entry which is preliminary data.</text>
</comment>
<dbReference type="SMART" id="SM00448">
    <property type="entry name" value="REC"/>
    <property type="match status" value="1"/>
</dbReference>
<dbReference type="PROSITE" id="PS01124">
    <property type="entry name" value="HTH_ARAC_FAMILY_2"/>
    <property type="match status" value="1"/>
</dbReference>
<dbReference type="PANTHER" id="PTHR43280">
    <property type="entry name" value="ARAC-FAMILY TRANSCRIPTIONAL REGULATOR"/>
    <property type="match status" value="1"/>
</dbReference>
<dbReference type="Pfam" id="PF00072">
    <property type="entry name" value="Response_reg"/>
    <property type="match status" value="1"/>
</dbReference>
<dbReference type="InterPro" id="IPR011006">
    <property type="entry name" value="CheY-like_superfamily"/>
</dbReference>
<keyword evidence="6" id="KW-0597">Phosphoprotein</keyword>
<name>A0A255I9X4_9FIRM</name>
<evidence type="ECO:0000256" key="5">
    <source>
        <dbReference type="ARBA" id="ARBA00024867"/>
    </source>
</evidence>
<dbReference type="SMART" id="SM00342">
    <property type="entry name" value="HTH_ARAC"/>
    <property type="match status" value="1"/>
</dbReference>
<protein>
    <recommendedName>
        <fullName evidence="1">Stage 0 sporulation protein A homolog</fullName>
    </recommendedName>
</protein>
<keyword evidence="2" id="KW-0805">Transcription regulation</keyword>
<keyword evidence="11" id="KW-1185">Reference proteome</keyword>
<evidence type="ECO:0000256" key="6">
    <source>
        <dbReference type="PROSITE-ProRule" id="PRU00169"/>
    </source>
</evidence>
<dbReference type="PROSITE" id="PS00041">
    <property type="entry name" value="HTH_ARAC_FAMILY_1"/>
    <property type="match status" value="1"/>
</dbReference>
<feature type="domain" description="HTH araC/xylS-type" evidence="7">
    <location>
        <begin position="431"/>
        <end position="529"/>
    </location>
</feature>
<reference evidence="10" key="3">
    <citation type="submission" date="2018-07" db="EMBL/GenBank/DDBJ databases">
        <authorList>
            <person name="Quirk P.G."/>
            <person name="Krulwich T.A."/>
        </authorList>
    </citation>
    <scope>NUCLEOTIDE SEQUENCE</scope>
    <source>
        <strain evidence="10">CCRI-19302</strain>
    </source>
</reference>
<dbReference type="GO" id="GO:0000160">
    <property type="term" value="P:phosphorelay signal transduction system"/>
    <property type="evidence" value="ECO:0007669"/>
    <property type="project" value="InterPro"/>
</dbReference>
<accession>A0A255I9X4</accession>
<dbReference type="GO" id="GO:0043565">
    <property type="term" value="F:sequence-specific DNA binding"/>
    <property type="evidence" value="ECO:0007669"/>
    <property type="project" value="InterPro"/>
</dbReference>
<reference evidence="9 12" key="2">
    <citation type="submission" date="2018-05" db="EMBL/GenBank/DDBJ databases">
        <title>Genomic Encyclopedia of Type Strains, Phase IV (KMG-IV): sequencing the most valuable type-strain genomes for metagenomic binning, comparative biology and taxonomic classification.</title>
        <authorList>
            <person name="Goeker M."/>
        </authorList>
    </citation>
    <scope>NUCLEOTIDE SEQUENCE [LARGE SCALE GENOMIC DNA]</scope>
    <source>
        <strain evidence="9 12">DSM 28816</strain>
    </source>
</reference>
<dbReference type="OrthoDB" id="9794370at2"/>
<dbReference type="PANTHER" id="PTHR43280:SF2">
    <property type="entry name" value="HTH-TYPE TRANSCRIPTIONAL REGULATOR EXSA"/>
    <property type="match status" value="1"/>
</dbReference>
<evidence type="ECO:0000313" key="11">
    <source>
        <dbReference type="Proteomes" id="UP000216411"/>
    </source>
</evidence>
<organism evidence="10 11">
    <name type="scientific">Lachnotalea glycerini</name>
    <dbReference type="NCBI Taxonomy" id="1763509"/>
    <lineage>
        <taxon>Bacteria</taxon>
        <taxon>Bacillati</taxon>
        <taxon>Bacillota</taxon>
        <taxon>Clostridia</taxon>
        <taxon>Lachnospirales</taxon>
        <taxon>Lachnospiraceae</taxon>
        <taxon>Lachnotalea</taxon>
    </lineage>
</organism>
<dbReference type="Pfam" id="PF12833">
    <property type="entry name" value="HTH_18"/>
    <property type="match status" value="1"/>
</dbReference>
<proteinExistence type="predicted"/>
<dbReference type="SUPFAM" id="SSF52172">
    <property type="entry name" value="CheY-like"/>
    <property type="match status" value="1"/>
</dbReference>
<dbReference type="InterPro" id="IPR018062">
    <property type="entry name" value="HTH_AraC-typ_CS"/>
</dbReference>
<gene>
    <name evidence="9" type="ORF">C8E03_12030</name>
    <name evidence="10" type="ORF">CG710_019325</name>
</gene>
<dbReference type="EMBL" id="QICS01000020">
    <property type="protein sequence ID" value="PXV85058.1"/>
    <property type="molecule type" value="Genomic_DNA"/>
</dbReference>
<comment type="function">
    <text evidence="5">May play the central regulatory role in sporulation. It may be an element of the effector pathway responsible for the activation of sporulation genes in response to nutritional stress. Spo0A may act in concert with spo0H (a sigma factor) to control the expression of some genes that are critical to the sporulation process.</text>
</comment>
<evidence type="ECO:0000256" key="1">
    <source>
        <dbReference type="ARBA" id="ARBA00018672"/>
    </source>
</evidence>
<dbReference type="EMBL" id="NOKA02000080">
    <property type="protein sequence ID" value="RDY28638.1"/>
    <property type="molecule type" value="Genomic_DNA"/>
</dbReference>
<dbReference type="AlphaFoldDB" id="A0A255I9X4"/>
<evidence type="ECO:0000313" key="9">
    <source>
        <dbReference type="EMBL" id="PXV85058.1"/>
    </source>
</evidence>
<dbReference type="InterPro" id="IPR009057">
    <property type="entry name" value="Homeodomain-like_sf"/>
</dbReference>
<dbReference type="PROSITE" id="PS50110">
    <property type="entry name" value="RESPONSE_REGULATORY"/>
    <property type="match status" value="1"/>
</dbReference>
<evidence type="ECO:0000313" key="12">
    <source>
        <dbReference type="Proteomes" id="UP000247523"/>
    </source>
</evidence>
<evidence type="ECO:0000256" key="3">
    <source>
        <dbReference type="ARBA" id="ARBA00023125"/>
    </source>
</evidence>
<evidence type="ECO:0000256" key="4">
    <source>
        <dbReference type="ARBA" id="ARBA00023163"/>
    </source>
</evidence>
<dbReference type="RefSeq" id="WP_094377990.1">
    <property type="nucleotide sequence ID" value="NZ_NOKA02000080.1"/>
</dbReference>